<reference evidence="1" key="1">
    <citation type="submission" date="2023-03" db="EMBL/GenBank/DDBJ databases">
        <title>Massive genome expansion in bonnet fungi (Mycena s.s.) driven by repeated elements and novel gene families across ecological guilds.</title>
        <authorList>
            <consortium name="Lawrence Berkeley National Laboratory"/>
            <person name="Harder C.B."/>
            <person name="Miyauchi S."/>
            <person name="Viragh M."/>
            <person name="Kuo A."/>
            <person name="Thoen E."/>
            <person name="Andreopoulos B."/>
            <person name="Lu D."/>
            <person name="Skrede I."/>
            <person name="Drula E."/>
            <person name="Henrissat B."/>
            <person name="Morin E."/>
            <person name="Kohler A."/>
            <person name="Barry K."/>
            <person name="LaButti K."/>
            <person name="Morin E."/>
            <person name="Salamov A."/>
            <person name="Lipzen A."/>
            <person name="Mereny Z."/>
            <person name="Hegedus B."/>
            <person name="Baldrian P."/>
            <person name="Stursova M."/>
            <person name="Weitz H."/>
            <person name="Taylor A."/>
            <person name="Grigoriev I.V."/>
            <person name="Nagy L.G."/>
            <person name="Martin F."/>
            <person name="Kauserud H."/>
        </authorList>
    </citation>
    <scope>NUCLEOTIDE SEQUENCE</scope>
    <source>
        <strain evidence="1">CBHHK188m</strain>
    </source>
</reference>
<dbReference type="EMBL" id="JARJLG010000011">
    <property type="protein sequence ID" value="KAJ7776973.1"/>
    <property type="molecule type" value="Genomic_DNA"/>
</dbReference>
<evidence type="ECO:0000313" key="2">
    <source>
        <dbReference type="Proteomes" id="UP001215280"/>
    </source>
</evidence>
<name>A0AAD7K6Z0_9AGAR</name>
<gene>
    <name evidence="1" type="ORF">DFH07DRAFT_731393</name>
</gene>
<dbReference type="AlphaFoldDB" id="A0AAD7K6Z0"/>
<comment type="caution">
    <text evidence="1">The sequence shown here is derived from an EMBL/GenBank/DDBJ whole genome shotgun (WGS) entry which is preliminary data.</text>
</comment>
<evidence type="ECO:0000313" key="1">
    <source>
        <dbReference type="EMBL" id="KAJ7776973.1"/>
    </source>
</evidence>
<keyword evidence="2" id="KW-1185">Reference proteome</keyword>
<accession>A0AAD7K6Z0</accession>
<protein>
    <recommendedName>
        <fullName evidence="3">BTB domain-containing protein</fullName>
    </recommendedName>
</protein>
<dbReference type="Proteomes" id="UP001215280">
    <property type="component" value="Unassembled WGS sequence"/>
</dbReference>
<proteinExistence type="predicted"/>
<evidence type="ECO:0008006" key="3">
    <source>
        <dbReference type="Google" id="ProtNLM"/>
    </source>
</evidence>
<organism evidence="1 2">
    <name type="scientific">Mycena maculata</name>
    <dbReference type="NCBI Taxonomy" id="230809"/>
    <lineage>
        <taxon>Eukaryota</taxon>
        <taxon>Fungi</taxon>
        <taxon>Dikarya</taxon>
        <taxon>Basidiomycota</taxon>
        <taxon>Agaricomycotina</taxon>
        <taxon>Agaricomycetes</taxon>
        <taxon>Agaricomycetidae</taxon>
        <taxon>Agaricales</taxon>
        <taxon>Marasmiineae</taxon>
        <taxon>Mycenaceae</taxon>
        <taxon>Mycena</taxon>
    </lineage>
</organism>
<sequence>MADPNLQNKLQRVEDLWFPDADLILRAENSLFRVYSSCSILGARSSVSRDMVAFLQPTDAEGDIIDGVPVIRLHDSALETEVFLRAIFGVDSFSKFFMPPPSPVKFSAVIGVMRLAHRYDVQYLFRRALCHLESMYPMEFSCFQAMSQDEEAEPHIIFPAGIVTDLIALHAASAVGVQWLLPSIYYSISIYLTAEMLGSGEPWHTLGPHEQQTCLISHPNLIRAATIIHEFLQKNPNGRGPCSSPRDCAEAREFLLIRTKQGRRDTDPLQEWVFAETENGLCVVCSVAGQAEYSSAQLFFWLDMPEIFKLPSWEDLDELRRQVMECCMILNRFLPTSVRPLSCSSEPL</sequence>